<sequence>MTKINQNPQDRKWDYTFAYSLLLLIPFDLLASLGMDLYLPAINDIRQSFSVSQDQMQLTLTLYMAILGLGQLLFGPLSDAIGRRRVVITGALVYAGSSLAMALTDSFNVFLLLRIVQALSASAVLVAAFATVRDVFADREEGVVIYAIMGSVLAAVPAVAPFIGSLIDGLWHWRGIFYTLAIFAALVGLHALLKWPETRPAQTHPFEWERCFNIIRAKAFLGYTLAYATAMGAFFVYFSASPSILMDKLGLDKVAFSLWFGSVAIVMIITTRFVKRFVKRWGTQGTVLRGLIGMMLSGGLLYGLEWLNGLSLLGFMLPMYFIGVHIALTCAVTANGALAAFSHSAGLATALYYAIESLFLSALVSLLIWLLPSGTTLVICCYILISASLSLLFILSIRADNQ</sequence>
<feature type="transmembrane region" description="Helical" evidence="8">
    <location>
        <begin position="220"/>
        <end position="240"/>
    </location>
</feature>
<feature type="transmembrane region" description="Helical" evidence="8">
    <location>
        <begin position="376"/>
        <end position="397"/>
    </location>
</feature>
<evidence type="ECO:0000259" key="9">
    <source>
        <dbReference type="PROSITE" id="PS50850"/>
    </source>
</evidence>
<evidence type="ECO:0000256" key="4">
    <source>
        <dbReference type="ARBA" id="ARBA00022475"/>
    </source>
</evidence>
<evidence type="ECO:0000256" key="2">
    <source>
        <dbReference type="ARBA" id="ARBA00006236"/>
    </source>
</evidence>
<dbReference type="SUPFAM" id="SSF103473">
    <property type="entry name" value="MFS general substrate transporter"/>
    <property type="match status" value="1"/>
</dbReference>
<dbReference type="CDD" id="cd17320">
    <property type="entry name" value="MFS_MdfA_MDR_like"/>
    <property type="match status" value="1"/>
</dbReference>
<comment type="similarity">
    <text evidence="2 8">Belongs to the major facilitator superfamily. Bcr/CmlA family.</text>
</comment>
<evidence type="ECO:0000256" key="1">
    <source>
        <dbReference type="ARBA" id="ARBA00004651"/>
    </source>
</evidence>
<dbReference type="InterPro" id="IPR036259">
    <property type="entry name" value="MFS_trans_sf"/>
</dbReference>
<feature type="domain" description="Major facilitator superfamily (MFS) profile" evidence="9">
    <location>
        <begin position="20"/>
        <end position="398"/>
    </location>
</feature>
<dbReference type="GO" id="GO:0005886">
    <property type="term" value="C:plasma membrane"/>
    <property type="evidence" value="ECO:0007669"/>
    <property type="project" value="UniProtKB-SubCell"/>
</dbReference>
<dbReference type="KEGG" id="sdeo:D0436_11100"/>
<keyword evidence="4" id="KW-1003">Cell membrane</keyword>
<keyword evidence="8" id="KW-0997">Cell inner membrane</keyword>
<organism evidence="10 11">
    <name type="scientific">Shewanella decolorationis</name>
    <dbReference type="NCBI Taxonomy" id="256839"/>
    <lineage>
        <taxon>Bacteria</taxon>
        <taxon>Pseudomonadati</taxon>
        <taxon>Pseudomonadota</taxon>
        <taxon>Gammaproteobacteria</taxon>
        <taxon>Alteromonadales</taxon>
        <taxon>Shewanellaceae</taxon>
        <taxon>Shewanella</taxon>
    </lineage>
</organism>
<evidence type="ECO:0000313" key="10">
    <source>
        <dbReference type="EMBL" id="QDZ90967.1"/>
    </source>
</evidence>
<dbReference type="PROSITE" id="PS50850">
    <property type="entry name" value="MFS"/>
    <property type="match status" value="1"/>
</dbReference>
<dbReference type="InterPro" id="IPR020846">
    <property type="entry name" value="MFS_dom"/>
</dbReference>
<keyword evidence="7 8" id="KW-0472">Membrane</keyword>
<dbReference type="PANTHER" id="PTHR23502:SF132">
    <property type="entry name" value="POLYAMINE TRANSPORTER 2-RELATED"/>
    <property type="match status" value="1"/>
</dbReference>
<feature type="transmembrane region" description="Helical" evidence="8">
    <location>
        <begin position="16"/>
        <end position="35"/>
    </location>
</feature>
<proteinExistence type="inferred from homology"/>
<feature type="transmembrane region" description="Helical" evidence="8">
    <location>
        <begin position="143"/>
        <end position="163"/>
    </location>
</feature>
<protein>
    <recommendedName>
        <fullName evidence="8">Bcr/CflA family efflux transporter</fullName>
    </recommendedName>
</protein>
<dbReference type="GO" id="GO:0042910">
    <property type="term" value="F:xenobiotic transmembrane transporter activity"/>
    <property type="evidence" value="ECO:0007669"/>
    <property type="project" value="InterPro"/>
</dbReference>
<evidence type="ECO:0000313" key="11">
    <source>
        <dbReference type="Proteomes" id="UP000321124"/>
    </source>
</evidence>
<feature type="transmembrane region" description="Helical" evidence="8">
    <location>
        <begin position="310"/>
        <end position="338"/>
    </location>
</feature>
<evidence type="ECO:0000256" key="6">
    <source>
        <dbReference type="ARBA" id="ARBA00022989"/>
    </source>
</evidence>
<dbReference type="NCBIfam" id="TIGR00710">
    <property type="entry name" value="efflux_Bcr_CflA"/>
    <property type="match status" value="1"/>
</dbReference>
<feature type="transmembrane region" description="Helical" evidence="8">
    <location>
        <begin position="255"/>
        <end position="274"/>
    </location>
</feature>
<dbReference type="RefSeq" id="WP_208662715.1">
    <property type="nucleotide sequence ID" value="NZ_CP031775.2"/>
</dbReference>
<dbReference type="Gene3D" id="1.20.1720.10">
    <property type="entry name" value="Multidrug resistance protein D"/>
    <property type="match status" value="1"/>
</dbReference>
<gene>
    <name evidence="10" type="ORF">D0436_11100</name>
</gene>
<feature type="transmembrane region" description="Helical" evidence="8">
    <location>
        <begin position="109"/>
        <end position="131"/>
    </location>
</feature>
<feature type="transmembrane region" description="Helical" evidence="8">
    <location>
        <begin position="86"/>
        <end position="103"/>
    </location>
</feature>
<feature type="transmembrane region" description="Helical" evidence="8">
    <location>
        <begin position="175"/>
        <end position="193"/>
    </location>
</feature>
<evidence type="ECO:0000256" key="8">
    <source>
        <dbReference type="RuleBase" id="RU365088"/>
    </source>
</evidence>
<evidence type="ECO:0000256" key="3">
    <source>
        <dbReference type="ARBA" id="ARBA00022448"/>
    </source>
</evidence>
<keyword evidence="6 8" id="KW-1133">Transmembrane helix</keyword>
<dbReference type="InterPro" id="IPR004812">
    <property type="entry name" value="Efflux_drug-R_Bcr/CmlA"/>
</dbReference>
<feature type="transmembrane region" description="Helical" evidence="8">
    <location>
        <begin position="55"/>
        <end position="74"/>
    </location>
</feature>
<keyword evidence="3 8" id="KW-0813">Transport</keyword>
<accession>A0A5B8QY79</accession>
<dbReference type="EMBL" id="CP031775">
    <property type="protein sequence ID" value="QDZ90967.1"/>
    <property type="molecule type" value="Genomic_DNA"/>
</dbReference>
<name>A0A5B8QY79_9GAMM</name>
<keyword evidence="5 8" id="KW-0812">Transmembrane</keyword>
<comment type="subcellular location">
    <subcellularLocation>
        <location evidence="8">Cell inner membrane</location>
        <topology evidence="8">Multi-pass membrane protein</topology>
    </subcellularLocation>
    <subcellularLocation>
        <location evidence="1">Cell membrane</location>
        <topology evidence="1">Multi-pass membrane protein</topology>
    </subcellularLocation>
</comment>
<dbReference type="GO" id="GO:1990961">
    <property type="term" value="P:xenobiotic detoxification by transmembrane export across the plasma membrane"/>
    <property type="evidence" value="ECO:0007669"/>
    <property type="project" value="InterPro"/>
</dbReference>
<dbReference type="Pfam" id="PF07690">
    <property type="entry name" value="MFS_1"/>
    <property type="match status" value="1"/>
</dbReference>
<evidence type="ECO:0000256" key="7">
    <source>
        <dbReference type="ARBA" id="ARBA00023136"/>
    </source>
</evidence>
<reference evidence="10 11" key="1">
    <citation type="journal article" date="2019" name="Ecotoxicol. Environ. Saf.">
        <title>Microbial characterization of heavy metal resistant bacterial strains isolated from an electroplating wastewater treatment plant.</title>
        <authorList>
            <person name="Cai X."/>
            <person name="Zheng X."/>
            <person name="Zhang D."/>
            <person name="Iqbal W."/>
            <person name="Liu C."/>
            <person name="Yang B."/>
            <person name="Zhao X."/>
            <person name="Lu X."/>
            <person name="Mao Y."/>
        </authorList>
    </citation>
    <scope>NUCLEOTIDE SEQUENCE [LARGE SCALE GENOMIC DNA]</scope>
    <source>
        <strain evidence="10 11">Ni1-3</strain>
    </source>
</reference>
<dbReference type="PANTHER" id="PTHR23502">
    <property type="entry name" value="MAJOR FACILITATOR SUPERFAMILY"/>
    <property type="match status" value="1"/>
</dbReference>
<dbReference type="Proteomes" id="UP000321124">
    <property type="component" value="Chromosome"/>
</dbReference>
<feature type="transmembrane region" description="Helical" evidence="8">
    <location>
        <begin position="350"/>
        <end position="370"/>
    </location>
</feature>
<dbReference type="NCBIfam" id="NF033134">
    <property type="entry name" value="cmlA_floR"/>
    <property type="match status" value="1"/>
</dbReference>
<evidence type="ECO:0000256" key="5">
    <source>
        <dbReference type="ARBA" id="ARBA00022692"/>
    </source>
</evidence>
<dbReference type="AlphaFoldDB" id="A0A5B8QY79"/>
<dbReference type="InterPro" id="IPR011701">
    <property type="entry name" value="MFS"/>
</dbReference>
<feature type="transmembrane region" description="Helical" evidence="8">
    <location>
        <begin position="286"/>
        <end position="304"/>
    </location>
</feature>